<dbReference type="AlphaFoldDB" id="A0A1D1Z7I4"/>
<dbReference type="GO" id="GO:0006886">
    <property type="term" value="P:intracellular protein transport"/>
    <property type="evidence" value="ECO:0007669"/>
    <property type="project" value="InterPro"/>
</dbReference>
<dbReference type="InterPro" id="IPR013713">
    <property type="entry name" value="XPO2_central"/>
</dbReference>
<gene>
    <name evidence="2" type="primary">CAS_7</name>
    <name evidence="2" type="ORF">g.122463</name>
</gene>
<sequence length="124" mass="13897">MFESQRILCRIFYSLNSVELHEFFEDHMKEWMVESKVYLTTPAVEADGTVDTLYTTICENRLTPHALILYSPPNLQKAAANLRSPSMPASPCSLFCSSCRGMQPAAPHGDPALLHHRTCLLGVE</sequence>
<proteinExistence type="predicted"/>
<evidence type="ECO:0000259" key="1">
    <source>
        <dbReference type="Pfam" id="PF08506"/>
    </source>
</evidence>
<evidence type="ECO:0000313" key="2">
    <source>
        <dbReference type="EMBL" id="JAT62824.1"/>
    </source>
</evidence>
<name>A0A1D1Z7I4_9ARAE</name>
<dbReference type="Pfam" id="PF08506">
    <property type="entry name" value="Cse1"/>
    <property type="match status" value="1"/>
</dbReference>
<feature type="domain" description="Exportin-2 central" evidence="1">
    <location>
        <begin position="1"/>
        <end position="59"/>
    </location>
</feature>
<dbReference type="Gene3D" id="1.25.10.10">
    <property type="entry name" value="Leucine-rich Repeat Variant"/>
    <property type="match status" value="1"/>
</dbReference>
<protein>
    <submittedName>
        <fullName evidence="2">Exportin-2</fullName>
    </submittedName>
</protein>
<organism evidence="2">
    <name type="scientific">Anthurium amnicola</name>
    <dbReference type="NCBI Taxonomy" id="1678845"/>
    <lineage>
        <taxon>Eukaryota</taxon>
        <taxon>Viridiplantae</taxon>
        <taxon>Streptophyta</taxon>
        <taxon>Embryophyta</taxon>
        <taxon>Tracheophyta</taxon>
        <taxon>Spermatophyta</taxon>
        <taxon>Magnoliopsida</taxon>
        <taxon>Liliopsida</taxon>
        <taxon>Araceae</taxon>
        <taxon>Pothoideae</taxon>
        <taxon>Potheae</taxon>
        <taxon>Anthurium</taxon>
    </lineage>
</organism>
<dbReference type="InterPro" id="IPR011989">
    <property type="entry name" value="ARM-like"/>
</dbReference>
<accession>A0A1D1Z7I4</accession>
<dbReference type="EMBL" id="GDJX01005112">
    <property type="protein sequence ID" value="JAT62824.1"/>
    <property type="molecule type" value="Transcribed_RNA"/>
</dbReference>
<reference evidence="2" key="1">
    <citation type="submission" date="2015-07" db="EMBL/GenBank/DDBJ databases">
        <title>Transcriptome Assembly of Anthurium amnicola.</title>
        <authorList>
            <person name="Suzuki J."/>
        </authorList>
    </citation>
    <scope>NUCLEOTIDE SEQUENCE</scope>
</reference>